<keyword evidence="4" id="KW-0645">Protease</keyword>
<dbReference type="EC" id="3.4.21.26" evidence="3"/>
<keyword evidence="6" id="KW-0720">Serine protease</keyword>
<dbReference type="PANTHER" id="PTHR42881:SF2">
    <property type="entry name" value="PROLYL ENDOPEPTIDASE"/>
    <property type="match status" value="1"/>
</dbReference>
<feature type="domain" description="Peptidase S9 prolyl oligopeptidase catalytic" evidence="7">
    <location>
        <begin position="483"/>
        <end position="696"/>
    </location>
</feature>
<evidence type="ECO:0000313" key="10">
    <source>
        <dbReference type="Proteomes" id="UP000554837"/>
    </source>
</evidence>
<evidence type="ECO:0000256" key="5">
    <source>
        <dbReference type="ARBA" id="ARBA00022801"/>
    </source>
</evidence>
<evidence type="ECO:0000259" key="8">
    <source>
        <dbReference type="Pfam" id="PF02897"/>
    </source>
</evidence>
<dbReference type="SUPFAM" id="SSF50993">
    <property type="entry name" value="Peptidase/esterase 'gauge' domain"/>
    <property type="match status" value="1"/>
</dbReference>
<dbReference type="GO" id="GO:0004252">
    <property type="term" value="F:serine-type endopeptidase activity"/>
    <property type="evidence" value="ECO:0007669"/>
    <property type="project" value="UniProtKB-EC"/>
</dbReference>
<dbReference type="FunFam" id="2.130.10.120:FF:000001">
    <property type="entry name" value="Prolyl endopeptidase"/>
    <property type="match status" value="1"/>
</dbReference>
<dbReference type="EMBL" id="JACHHO010000002">
    <property type="protein sequence ID" value="MBB5204791.1"/>
    <property type="molecule type" value="Genomic_DNA"/>
</dbReference>
<evidence type="ECO:0000313" key="9">
    <source>
        <dbReference type="EMBL" id="MBB5204791.1"/>
    </source>
</evidence>
<comment type="caution">
    <text evidence="9">The sequence shown here is derived from an EMBL/GenBank/DDBJ whole genome shotgun (WGS) entry which is preliminary data.</text>
</comment>
<dbReference type="Pfam" id="PF02897">
    <property type="entry name" value="Peptidase_S9_N"/>
    <property type="match status" value="1"/>
</dbReference>
<comment type="similarity">
    <text evidence="2">Belongs to the peptidase S9A family.</text>
</comment>
<sequence length="699" mass="76847">MSLLTSAGAALAQGLSYPATRTVEHSDSYHGQTVADPYRWLEDDNAAETKDWVKAQNAVTDRFLAAMPQRLPTRELYTKLYNFEKFGLPKKSGGAYFWRHNNGLQPQAVLYTARRLKDQPQVALDPNQLSSDGTVALNDFAPSPKGRLMAYGVSKAGSDWQSWRVRDLQTGQDLPDQIEWVKFSSAVWTPDGKGFFYSRYDAPKEGEKLTGANVFQKLYYHRLGTPQDEDQLVLHNPQEKQWGFRPVVSDDGQSVAIVVWKGGNKNGLMVLDLVKGRYAGGQAKPITLDFDAEYSPVERVGQSWIVRTNKDAPRGRLVAIDPSRPAPAHWKTLVAEGPDALRGASAVGAKLVLSYLKDAASQVRVHALDGRALQEFPLPGVGTASGFDGALSDRETFFSYTSLNRPTEIYALDLRTLKPSLFKRPQTAFDADQFEVKREFVTSKDGTRVPIFIAHKKGLKLDGSNPTVLYGYGGFNVPQIPSYNVSAATWMQMGGVWVLASIRGGGEYGAAWHEAGTQLKKQNVFDDFIASAEWLIKTGYTRPDKLAVNGGSNGGLLVGAVINQRPELFGAAVPAVGVMDMLRFHKFTIGWAWVSDYGSSDHPEQFQALRAYSPLHNIKSGVNYPAVMITTGDHDDRVVPAHSFKYAAALQAAQTGEAPKLIRIDTNAGHGAGKPTAKIIEERADMLAFFAHRFGMTLN</sequence>
<dbReference type="FunFam" id="3.40.50.1820:FF:000005">
    <property type="entry name" value="Prolyl endopeptidase"/>
    <property type="match status" value="1"/>
</dbReference>
<dbReference type="InterPro" id="IPR029058">
    <property type="entry name" value="AB_hydrolase_fold"/>
</dbReference>
<dbReference type="PRINTS" id="PR00862">
    <property type="entry name" value="PROLIGOPTASE"/>
</dbReference>
<dbReference type="GO" id="GO:0005829">
    <property type="term" value="C:cytosol"/>
    <property type="evidence" value="ECO:0007669"/>
    <property type="project" value="TreeGrafter"/>
</dbReference>
<dbReference type="Gene3D" id="3.40.50.1820">
    <property type="entry name" value="alpha/beta hydrolase"/>
    <property type="match status" value="1"/>
</dbReference>
<evidence type="ECO:0000256" key="1">
    <source>
        <dbReference type="ARBA" id="ARBA00001070"/>
    </source>
</evidence>
<keyword evidence="10" id="KW-1185">Reference proteome</keyword>
<name>A0A840S8B9_9BURK</name>
<evidence type="ECO:0000256" key="4">
    <source>
        <dbReference type="ARBA" id="ARBA00022670"/>
    </source>
</evidence>
<dbReference type="InterPro" id="IPR001375">
    <property type="entry name" value="Peptidase_S9_cat"/>
</dbReference>
<dbReference type="Proteomes" id="UP000554837">
    <property type="component" value="Unassembled WGS sequence"/>
</dbReference>
<feature type="domain" description="Peptidase S9A N-terminal" evidence="8">
    <location>
        <begin position="18"/>
        <end position="423"/>
    </location>
</feature>
<evidence type="ECO:0000259" key="7">
    <source>
        <dbReference type="Pfam" id="PF00326"/>
    </source>
</evidence>
<evidence type="ECO:0000256" key="2">
    <source>
        <dbReference type="ARBA" id="ARBA00005228"/>
    </source>
</evidence>
<dbReference type="Pfam" id="PF00326">
    <property type="entry name" value="Peptidase_S9"/>
    <property type="match status" value="1"/>
</dbReference>
<protein>
    <recommendedName>
        <fullName evidence="3">prolyl oligopeptidase</fullName>
        <ecNumber evidence="3">3.4.21.26</ecNumber>
    </recommendedName>
</protein>
<gene>
    <name evidence="9" type="ORF">HNQ51_002105</name>
</gene>
<dbReference type="GO" id="GO:0006508">
    <property type="term" value="P:proteolysis"/>
    <property type="evidence" value="ECO:0007669"/>
    <property type="project" value="UniProtKB-KW"/>
</dbReference>
<dbReference type="AlphaFoldDB" id="A0A840S8B9"/>
<dbReference type="Gene3D" id="2.130.10.120">
    <property type="entry name" value="Prolyl oligopeptidase, N-terminal domain"/>
    <property type="match status" value="1"/>
</dbReference>
<dbReference type="InterPro" id="IPR002470">
    <property type="entry name" value="Peptidase_S9A"/>
</dbReference>
<evidence type="ECO:0000256" key="6">
    <source>
        <dbReference type="ARBA" id="ARBA00022825"/>
    </source>
</evidence>
<dbReference type="SUPFAM" id="SSF53474">
    <property type="entry name" value="alpha/beta-Hydrolases"/>
    <property type="match status" value="1"/>
</dbReference>
<proteinExistence type="inferred from homology"/>
<dbReference type="GO" id="GO:0070012">
    <property type="term" value="F:oligopeptidase activity"/>
    <property type="evidence" value="ECO:0007669"/>
    <property type="project" value="TreeGrafter"/>
</dbReference>
<dbReference type="PANTHER" id="PTHR42881">
    <property type="entry name" value="PROLYL ENDOPEPTIDASE"/>
    <property type="match status" value="1"/>
</dbReference>
<organism evidence="9 10">
    <name type="scientific">Inhella inkyongensis</name>
    <dbReference type="NCBI Taxonomy" id="392593"/>
    <lineage>
        <taxon>Bacteria</taxon>
        <taxon>Pseudomonadati</taxon>
        <taxon>Pseudomonadota</taxon>
        <taxon>Betaproteobacteria</taxon>
        <taxon>Burkholderiales</taxon>
        <taxon>Sphaerotilaceae</taxon>
        <taxon>Inhella</taxon>
    </lineage>
</organism>
<reference evidence="9 10" key="1">
    <citation type="submission" date="2020-08" db="EMBL/GenBank/DDBJ databases">
        <title>Genomic Encyclopedia of Type Strains, Phase IV (KMG-IV): sequencing the most valuable type-strain genomes for metagenomic binning, comparative biology and taxonomic classification.</title>
        <authorList>
            <person name="Goeker M."/>
        </authorList>
    </citation>
    <scope>NUCLEOTIDE SEQUENCE [LARGE SCALE GENOMIC DNA]</scope>
    <source>
        <strain evidence="9 10">DSM 23958</strain>
    </source>
</reference>
<keyword evidence="5 9" id="KW-0378">Hydrolase</keyword>
<comment type="catalytic activity">
    <reaction evidence="1">
        <text>Hydrolysis of Pro-|-Xaa &gt;&gt; Ala-|-Xaa in oligopeptides.</text>
        <dbReference type="EC" id="3.4.21.26"/>
    </reaction>
</comment>
<dbReference type="RefSeq" id="WP_259372861.1">
    <property type="nucleotide sequence ID" value="NZ_JACHHO010000002.1"/>
</dbReference>
<dbReference type="InterPro" id="IPR051167">
    <property type="entry name" value="Prolyl_oligopep/macrocyclase"/>
</dbReference>
<dbReference type="InterPro" id="IPR023302">
    <property type="entry name" value="Pept_S9A_N"/>
</dbReference>
<evidence type="ECO:0000256" key="3">
    <source>
        <dbReference type="ARBA" id="ARBA00011897"/>
    </source>
</evidence>
<accession>A0A840S8B9</accession>